<comment type="similarity">
    <text evidence="8">Belongs to the RNR ribonuclease family. RNase R subfamily.</text>
</comment>
<dbReference type="InterPro" id="IPR022966">
    <property type="entry name" value="RNase_II/R_CS"/>
</dbReference>
<dbReference type="NCBIfam" id="TIGR02063">
    <property type="entry name" value="RNase_R"/>
    <property type="match status" value="1"/>
</dbReference>
<dbReference type="InterPro" id="IPR003029">
    <property type="entry name" value="S1_domain"/>
</dbReference>
<evidence type="ECO:0000256" key="9">
    <source>
        <dbReference type="SAM" id="MobiDB-lite"/>
    </source>
</evidence>
<evidence type="ECO:0000256" key="7">
    <source>
        <dbReference type="ARBA" id="ARBA00022884"/>
    </source>
</evidence>
<name>A0ABY7WQL2_9LACO</name>
<evidence type="ECO:0000256" key="3">
    <source>
        <dbReference type="ARBA" id="ARBA00022490"/>
    </source>
</evidence>
<dbReference type="SMART" id="SM00316">
    <property type="entry name" value="S1"/>
    <property type="match status" value="1"/>
</dbReference>
<proteinExistence type="inferred from homology"/>
<dbReference type="Pfam" id="PF00773">
    <property type="entry name" value="RNB"/>
    <property type="match status" value="1"/>
</dbReference>
<feature type="domain" description="S1 motif" evidence="10">
    <location>
        <begin position="641"/>
        <end position="721"/>
    </location>
</feature>
<dbReference type="Pfam" id="PF00575">
    <property type="entry name" value="S1"/>
    <property type="match status" value="1"/>
</dbReference>
<evidence type="ECO:0000256" key="5">
    <source>
        <dbReference type="ARBA" id="ARBA00022801"/>
    </source>
</evidence>
<evidence type="ECO:0000256" key="1">
    <source>
        <dbReference type="ARBA" id="ARBA00001849"/>
    </source>
</evidence>
<dbReference type="InterPro" id="IPR012340">
    <property type="entry name" value="NA-bd_OB-fold"/>
</dbReference>
<keyword evidence="4 8" id="KW-0540">Nuclease</keyword>
<protein>
    <recommendedName>
        <fullName evidence="8">Ribonuclease R</fullName>
        <shortName evidence="8">RNase R</shortName>
        <ecNumber evidence="8">3.1.13.1</ecNumber>
    </recommendedName>
</protein>
<evidence type="ECO:0000313" key="11">
    <source>
        <dbReference type="EMBL" id="WDF81956.1"/>
    </source>
</evidence>
<comment type="subcellular location">
    <subcellularLocation>
        <location evidence="2 8">Cytoplasm</location>
    </subcellularLocation>
</comment>
<dbReference type="CDD" id="cd04471">
    <property type="entry name" value="S1_RNase_R"/>
    <property type="match status" value="1"/>
</dbReference>
<reference evidence="11 12" key="1">
    <citation type="submission" date="2023-02" db="EMBL/GenBank/DDBJ databases">
        <title>Genome sequence of Lacticaseibacillus sp. KACC 23028.</title>
        <authorList>
            <person name="Kim S."/>
            <person name="Heo J."/>
            <person name="Kwon S.-W."/>
        </authorList>
    </citation>
    <scope>NUCLEOTIDE SEQUENCE [LARGE SCALE GENOMIC DNA]</scope>
    <source>
        <strain evidence="11 12">KACC 23028</strain>
    </source>
</reference>
<dbReference type="SUPFAM" id="SSF50249">
    <property type="entry name" value="Nucleic acid-binding proteins"/>
    <property type="match status" value="3"/>
</dbReference>
<gene>
    <name evidence="8 11" type="primary">rnr</name>
    <name evidence="11" type="ORF">PQ472_08470</name>
</gene>
<keyword evidence="7 8" id="KW-0694">RNA-binding</keyword>
<dbReference type="InterPro" id="IPR004476">
    <property type="entry name" value="RNase_II/RNase_R"/>
</dbReference>
<dbReference type="PANTHER" id="PTHR23355:SF9">
    <property type="entry name" value="DIS3-LIKE EXONUCLEASE 2"/>
    <property type="match status" value="1"/>
</dbReference>
<sequence length="803" mass="89805">MTTIGHMRNELLSLLRRNKNVNYSATSMSRAMKLEKSDYGVLIDALEALEKDRFIHKDKDGLYALGAPDAAAVEGTFRANDKGFGFVAVNDSTDPDVFIAPPNTHFALDGDTVDIKILHPMKPGDTRGADGEVLKIIEHKYSSIVGEYKPLSDREAIQTGFIGTVTSNAKKMGKYEIFIKDTGMLPQAGDMVMTEVTRFPDQQHPETMEGMLVKDLGNKNDPGVDIMSIVAQNHIKADFPQDVLDYANEIPDHVTDKDRQGRRDITDEPVVTIDGDDSKDFDDAVSVKVLPNGNWRLGVHIADVSYYVTPGSPLDDEAYDRGTSTYLTDRVIPMLPFRLSNGICSLNPDEDRLAMSCVMEIDHQGHIVNHEIFQSVIRSHGRLTYNNVNKALEGDASALGEHEDLLPMLQEMAQLHEVLYKMRRARGAIDFDDNEAQIIVDDNGHPIDIVLRVRGTSERMIESMMLAANETVAKHYYDMKVPFLYRVHETPDADSIHDFVEFLATFGIHIQQEKGKDVTPRMLQQVVSDVAGTPEEAMVNVKLLRSLKQARYSPDPLGHFGLAAKYYSHFTSPIRRYPDLVAHRLIRTYATQGTGDEVKEKWRNALPDIAVSTSAAERRSIDAERSVDDLKKAEFMEDKVGQDFDAVVSSVLGFGMFVQLPNTVEGLVHISTMTDDYYQFVEKQMALVGGRTHKMYRIGQAIRVHLDQVDVEQHQVDFSIIDPDAAPTANFDTSDLKKEAPVKPMRRGGNFNGPRRNGNGPRGGNNKQQHGSFEDLAKKWGNKGGSKRNEPRANRGPRRSQHK</sequence>
<feature type="compositionally biased region" description="Low complexity" evidence="9">
    <location>
        <begin position="747"/>
        <end position="759"/>
    </location>
</feature>
<comment type="catalytic activity">
    <reaction evidence="1 8">
        <text>Exonucleolytic cleavage in the 3'- to 5'-direction to yield nucleoside 5'-phosphates.</text>
        <dbReference type="EC" id="3.1.13.1"/>
    </reaction>
</comment>
<evidence type="ECO:0000256" key="4">
    <source>
        <dbReference type="ARBA" id="ARBA00022722"/>
    </source>
</evidence>
<dbReference type="InterPro" id="IPR011805">
    <property type="entry name" value="RNase_R"/>
</dbReference>
<dbReference type="PROSITE" id="PS01175">
    <property type="entry name" value="RIBONUCLEASE_II"/>
    <property type="match status" value="1"/>
</dbReference>
<evidence type="ECO:0000256" key="6">
    <source>
        <dbReference type="ARBA" id="ARBA00022839"/>
    </source>
</evidence>
<dbReference type="InterPro" id="IPR050180">
    <property type="entry name" value="RNR_Ribonuclease"/>
</dbReference>
<dbReference type="Pfam" id="PF17876">
    <property type="entry name" value="CSD2"/>
    <property type="match status" value="1"/>
</dbReference>
<organism evidence="11 12">
    <name type="scientific">Lacticaseibacillus pabuli</name>
    <dbReference type="NCBI Taxonomy" id="3025672"/>
    <lineage>
        <taxon>Bacteria</taxon>
        <taxon>Bacillati</taxon>
        <taxon>Bacillota</taxon>
        <taxon>Bacilli</taxon>
        <taxon>Lactobacillales</taxon>
        <taxon>Lactobacillaceae</taxon>
        <taxon>Lacticaseibacillus</taxon>
    </lineage>
</organism>
<keyword evidence="5 8" id="KW-0378">Hydrolase</keyword>
<evidence type="ECO:0000256" key="2">
    <source>
        <dbReference type="ARBA" id="ARBA00004496"/>
    </source>
</evidence>
<feature type="region of interest" description="Disordered" evidence="9">
    <location>
        <begin position="727"/>
        <end position="803"/>
    </location>
</feature>
<dbReference type="Pfam" id="PF08206">
    <property type="entry name" value="OB_RNB"/>
    <property type="match status" value="1"/>
</dbReference>
<comment type="function">
    <text evidence="8">3'-5' exoribonuclease that releases 5'-nucleoside monophosphates and is involved in maturation of structured RNAs.</text>
</comment>
<dbReference type="Proteomes" id="UP001220377">
    <property type="component" value="Chromosome"/>
</dbReference>
<keyword evidence="6 8" id="KW-0269">Exonuclease</keyword>
<dbReference type="RefSeq" id="WP_274259079.1">
    <property type="nucleotide sequence ID" value="NZ_CP117884.1"/>
</dbReference>
<evidence type="ECO:0000313" key="12">
    <source>
        <dbReference type="Proteomes" id="UP001220377"/>
    </source>
</evidence>
<dbReference type="InterPro" id="IPR013223">
    <property type="entry name" value="RNase_B_OB_dom"/>
</dbReference>
<dbReference type="EMBL" id="CP117884">
    <property type="protein sequence ID" value="WDF81956.1"/>
    <property type="molecule type" value="Genomic_DNA"/>
</dbReference>
<dbReference type="PROSITE" id="PS50126">
    <property type="entry name" value="S1"/>
    <property type="match status" value="1"/>
</dbReference>
<dbReference type="HAMAP" id="MF_01895">
    <property type="entry name" value="RNase_R"/>
    <property type="match status" value="1"/>
</dbReference>
<dbReference type="SMART" id="SM00955">
    <property type="entry name" value="RNB"/>
    <property type="match status" value="1"/>
</dbReference>
<keyword evidence="3 8" id="KW-0963">Cytoplasm</keyword>
<accession>A0ABY7WQL2</accession>
<dbReference type="NCBIfam" id="TIGR00358">
    <property type="entry name" value="3_prime_RNase"/>
    <property type="match status" value="1"/>
</dbReference>
<evidence type="ECO:0000259" key="10">
    <source>
        <dbReference type="PROSITE" id="PS50126"/>
    </source>
</evidence>
<dbReference type="InterPro" id="IPR001900">
    <property type="entry name" value="RNase_II/R"/>
</dbReference>
<dbReference type="PANTHER" id="PTHR23355">
    <property type="entry name" value="RIBONUCLEASE"/>
    <property type="match status" value="1"/>
</dbReference>
<evidence type="ECO:0000256" key="8">
    <source>
        <dbReference type="HAMAP-Rule" id="MF_01895"/>
    </source>
</evidence>
<dbReference type="EC" id="3.1.13.1" evidence="8"/>
<keyword evidence="12" id="KW-1185">Reference proteome</keyword>
<dbReference type="Gene3D" id="2.40.50.140">
    <property type="entry name" value="Nucleic acid-binding proteins"/>
    <property type="match status" value="2"/>
</dbReference>
<dbReference type="InterPro" id="IPR040476">
    <property type="entry name" value="CSD2"/>
</dbReference>